<dbReference type="GO" id="GO:0005789">
    <property type="term" value="C:endoplasmic reticulum membrane"/>
    <property type="evidence" value="ECO:0007669"/>
    <property type="project" value="TreeGrafter"/>
</dbReference>
<keyword evidence="9 20" id="KW-1133">Transmembrane helix</keyword>
<dbReference type="GO" id="GO:0004467">
    <property type="term" value="F:long-chain fatty acid-CoA ligase activity"/>
    <property type="evidence" value="ECO:0007669"/>
    <property type="project" value="TreeGrafter"/>
</dbReference>
<evidence type="ECO:0000256" key="1">
    <source>
        <dbReference type="ARBA" id="ARBA00004651"/>
    </source>
</evidence>
<dbReference type="Gene3D" id="3.30.300.30">
    <property type="match status" value="1"/>
</dbReference>
<keyword evidence="3" id="KW-0813">Transport</keyword>
<evidence type="ECO:0000256" key="14">
    <source>
        <dbReference type="ARBA" id="ARBA00041297"/>
    </source>
</evidence>
<dbReference type="FunFam" id="3.40.50.12780:FF:000019">
    <property type="entry name" value="Long-chain fatty acid transporter"/>
    <property type="match status" value="1"/>
</dbReference>
<evidence type="ECO:0000256" key="4">
    <source>
        <dbReference type="ARBA" id="ARBA00022475"/>
    </source>
</evidence>
<feature type="transmembrane region" description="Helical" evidence="20">
    <location>
        <begin position="70"/>
        <end position="87"/>
    </location>
</feature>
<keyword evidence="10" id="KW-0445">Lipid transport</keyword>
<dbReference type="GO" id="GO:0005324">
    <property type="term" value="F:long-chain fatty acid transmembrane transporter activity"/>
    <property type="evidence" value="ECO:0007669"/>
    <property type="project" value="TreeGrafter"/>
</dbReference>
<keyword evidence="8" id="KW-0067">ATP-binding</keyword>
<dbReference type="InterPro" id="IPR000873">
    <property type="entry name" value="AMP-dep_synth/lig_dom"/>
</dbReference>
<dbReference type="Gene3D" id="3.40.50.12780">
    <property type="entry name" value="N-terminal domain of ligase-like"/>
    <property type="match status" value="1"/>
</dbReference>
<evidence type="ECO:0000256" key="8">
    <source>
        <dbReference type="ARBA" id="ARBA00022840"/>
    </source>
</evidence>
<comment type="caution">
    <text evidence="22">The sequence shown here is derived from an EMBL/GenBank/DDBJ whole genome shotgun (WGS) entry which is preliminary data.</text>
</comment>
<reference evidence="22" key="1">
    <citation type="submission" date="2024-06" db="EMBL/GenBank/DDBJ databases">
        <authorList>
            <person name="Liu X."/>
            <person name="Lenzi L."/>
            <person name="Haldenby T S."/>
            <person name="Uol C."/>
        </authorList>
    </citation>
    <scope>NUCLEOTIDE SEQUENCE</scope>
</reference>
<sequence>MTIFCLFSGISGTVFEVSTNHGLPNSGRTDLDFELSYELFCTIRVFGGRRGLVHVYVISRSVPMAQKRSWKPYHIFLFLLIFQVTLLKAKFTGALINSYIVYLFFGGWKFQRIFALTIRRDLRGLRLLLLLSWDVWWHYLFKETFRDMFERTVRKVGNDAVAFYFEDQIWTFGHLESYSNKVANHLLKCGFARGDKLFLLMHSSPAYVGIWLGASKIGVCTALLNYNLRKDSLLHCLKAVDARAIVVGSRLKNKFEEVDGQRLFDENRVWYVDEESSTPDSAFTTFTKSTCTWNLALAEAHQTVSLPISQSLSCREHLIYVYTSGTSGLPKAAIITVSRFCLMVDGCRHPFGISGSDILYTALPLYHSMAGICGIGQALLHGTPVAIRSKFSASHFWDDCIKYRCTVVQYIGEICRYLIAQPPKLTDTQHHVRLAFGNGLRRDTWIEFQRRFNVPNIMELYGATESNASVINTDNTVGAVGFLPQTMPWAYPVRLIKTDPTTEEPVRDPDTGLCVECKPFEPGQLIGRINNKHPMRNFDGYLNKQASSKRLLRDAFKKGDIWFATGDLLYSDELGYLYFSDRLGDTFRWHGENVSTAEVEAVLSKPRKELMMTVYGVPVPNTEGKAGMVAICLDLAKMSEADEAALIASLQDACFEHLPIYARPIFIRLCTELAMTSTYKPCKYEMVKRGYNPTGTNDHIYFLDPATHSYRLLDKELFDKIVAGAVRL</sequence>
<evidence type="ECO:0000313" key="22">
    <source>
        <dbReference type="EMBL" id="CAL5132975.1"/>
    </source>
</evidence>
<keyword evidence="5" id="KW-0436">Ligase</keyword>
<comment type="catalytic activity">
    <reaction evidence="13">
        <text>a very long-chain fatty acid + ATP + CoA = a very long-chain fatty acyl-CoA + AMP + diphosphate</text>
        <dbReference type="Rhea" id="RHEA:54536"/>
        <dbReference type="ChEBI" id="CHEBI:30616"/>
        <dbReference type="ChEBI" id="CHEBI:33019"/>
        <dbReference type="ChEBI" id="CHEBI:57287"/>
        <dbReference type="ChEBI" id="CHEBI:58950"/>
        <dbReference type="ChEBI" id="CHEBI:138261"/>
        <dbReference type="ChEBI" id="CHEBI:456215"/>
    </reaction>
    <physiologicalReaction direction="left-to-right" evidence="13">
        <dbReference type="Rhea" id="RHEA:54537"/>
    </physiologicalReaction>
</comment>
<evidence type="ECO:0000256" key="9">
    <source>
        <dbReference type="ARBA" id="ARBA00022989"/>
    </source>
</evidence>
<evidence type="ECO:0000256" key="5">
    <source>
        <dbReference type="ARBA" id="ARBA00022598"/>
    </source>
</evidence>
<protein>
    <recommendedName>
        <fullName evidence="18">Very long-chain fatty acid transport protein</fullName>
    </recommendedName>
    <alternativeName>
        <fullName evidence="14">Long-chain-fatty-acid--CoA ligase</fullName>
    </alternativeName>
    <alternativeName>
        <fullName evidence="19">Very-long-chain acyl-CoA synthetase</fullName>
    </alternativeName>
</protein>
<dbReference type="PANTHER" id="PTHR43107">
    <property type="entry name" value="LONG-CHAIN FATTY ACID TRANSPORT PROTEIN"/>
    <property type="match status" value="1"/>
</dbReference>
<keyword evidence="7" id="KW-0547">Nucleotide-binding</keyword>
<accession>A0AAV2T9B0</accession>
<keyword evidence="4" id="KW-1003">Cell membrane</keyword>
<dbReference type="InterPro" id="IPR042099">
    <property type="entry name" value="ANL_N_sf"/>
</dbReference>
<feature type="transmembrane region" description="Helical" evidence="20">
    <location>
        <begin position="122"/>
        <end position="141"/>
    </location>
</feature>
<dbReference type="Pfam" id="PF00501">
    <property type="entry name" value="AMP-binding"/>
    <property type="match status" value="1"/>
</dbReference>
<evidence type="ECO:0000256" key="15">
    <source>
        <dbReference type="ARBA" id="ARBA00046271"/>
    </source>
</evidence>
<evidence type="ECO:0000256" key="18">
    <source>
        <dbReference type="ARBA" id="ARBA00068795"/>
    </source>
</evidence>
<evidence type="ECO:0000256" key="17">
    <source>
        <dbReference type="ARBA" id="ARBA00060276"/>
    </source>
</evidence>
<feature type="transmembrane region" description="Helical" evidence="20">
    <location>
        <begin position="93"/>
        <end position="110"/>
    </location>
</feature>
<dbReference type="InterPro" id="IPR045851">
    <property type="entry name" value="AMP-bd_C_sf"/>
</dbReference>
<evidence type="ECO:0000256" key="3">
    <source>
        <dbReference type="ARBA" id="ARBA00022448"/>
    </source>
</evidence>
<evidence type="ECO:0000256" key="20">
    <source>
        <dbReference type="SAM" id="Phobius"/>
    </source>
</evidence>
<feature type="domain" description="AMP-dependent synthetase/ligase" evidence="21">
    <location>
        <begin position="149"/>
        <end position="511"/>
    </location>
</feature>
<dbReference type="Proteomes" id="UP001497525">
    <property type="component" value="Unassembled WGS sequence"/>
</dbReference>
<dbReference type="GO" id="GO:0044539">
    <property type="term" value="P:long-chain fatty acid import into cell"/>
    <property type="evidence" value="ECO:0007669"/>
    <property type="project" value="TreeGrafter"/>
</dbReference>
<proteinExistence type="inferred from homology"/>
<evidence type="ECO:0000313" key="23">
    <source>
        <dbReference type="Proteomes" id="UP001497525"/>
    </source>
</evidence>
<evidence type="ECO:0000259" key="21">
    <source>
        <dbReference type="Pfam" id="PF00501"/>
    </source>
</evidence>
<name>A0AAV2T9B0_CALDB</name>
<dbReference type="GO" id="GO:0005886">
    <property type="term" value="C:plasma membrane"/>
    <property type="evidence" value="ECO:0007669"/>
    <property type="project" value="UniProtKB-SubCell"/>
</dbReference>
<evidence type="ECO:0000256" key="13">
    <source>
        <dbReference type="ARBA" id="ARBA00036527"/>
    </source>
</evidence>
<dbReference type="PANTHER" id="PTHR43107:SF22">
    <property type="entry name" value="VERY LONG-CHAIN ACYL-COA SYNTHETASE"/>
    <property type="match status" value="1"/>
</dbReference>
<dbReference type="SUPFAM" id="SSF56801">
    <property type="entry name" value="Acetyl-CoA synthetase-like"/>
    <property type="match status" value="1"/>
</dbReference>
<keyword evidence="6 20" id="KW-0812">Transmembrane</keyword>
<keyword evidence="11 20" id="KW-0472">Membrane</keyword>
<dbReference type="GO" id="GO:0005524">
    <property type="term" value="F:ATP binding"/>
    <property type="evidence" value="ECO:0007669"/>
    <property type="project" value="UniProtKB-KW"/>
</dbReference>
<dbReference type="AlphaFoldDB" id="A0AAV2T9B0"/>
<evidence type="ECO:0000256" key="10">
    <source>
        <dbReference type="ARBA" id="ARBA00023055"/>
    </source>
</evidence>
<dbReference type="EMBL" id="CAXLJL010000145">
    <property type="protein sequence ID" value="CAL5132975.1"/>
    <property type="molecule type" value="Genomic_DNA"/>
</dbReference>
<evidence type="ECO:0000256" key="6">
    <source>
        <dbReference type="ARBA" id="ARBA00022692"/>
    </source>
</evidence>
<evidence type="ECO:0000256" key="19">
    <source>
        <dbReference type="ARBA" id="ARBA00078285"/>
    </source>
</evidence>
<evidence type="ECO:0000256" key="12">
    <source>
        <dbReference type="ARBA" id="ARBA00023140"/>
    </source>
</evidence>
<dbReference type="GO" id="GO:0005778">
    <property type="term" value="C:peroxisomal membrane"/>
    <property type="evidence" value="ECO:0007669"/>
    <property type="project" value="UniProtKB-SubCell"/>
</dbReference>
<evidence type="ECO:0000256" key="16">
    <source>
        <dbReference type="ARBA" id="ARBA00048666"/>
    </source>
</evidence>
<evidence type="ECO:0000256" key="2">
    <source>
        <dbReference type="ARBA" id="ARBA00006432"/>
    </source>
</evidence>
<comment type="catalytic activity">
    <reaction evidence="16">
        <text>tetracosanoate + ATP + CoA = tetracosanoyl-CoA + AMP + diphosphate</text>
        <dbReference type="Rhea" id="RHEA:33639"/>
        <dbReference type="ChEBI" id="CHEBI:30616"/>
        <dbReference type="ChEBI" id="CHEBI:31014"/>
        <dbReference type="ChEBI" id="CHEBI:33019"/>
        <dbReference type="ChEBI" id="CHEBI:57287"/>
        <dbReference type="ChEBI" id="CHEBI:65052"/>
        <dbReference type="ChEBI" id="CHEBI:456215"/>
    </reaction>
    <physiologicalReaction direction="left-to-right" evidence="16">
        <dbReference type="Rhea" id="RHEA:33640"/>
    </physiologicalReaction>
</comment>
<comment type="function">
    <text evidence="17">Acyl-CoA synthetase required for both the import of long chain fatty acids (LCFAs) (C14-C18) and the activation very long chain fatty acids (VLCFAs) (C20-C26) by esterification of the fatty acids into metabolically active CoA-thioesters for subsequent degradation or incorporation into phospholipids. The transport and fatty acyl-CoA synthetase activities are genetically separable and are thus independent activities. Esterifies VLCFAs in the peroxisome matrix. The VLCFAs are actively transported into peroxisomes by a PXA1-PXA2 heterodimeric transporter in the peroxisomal membrane.</text>
</comment>
<evidence type="ECO:0000256" key="7">
    <source>
        <dbReference type="ARBA" id="ARBA00022741"/>
    </source>
</evidence>
<evidence type="ECO:0000256" key="11">
    <source>
        <dbReference type="ARBA" id="ARBA00023136"/>
    </source>
</evidence>
<dbReference type="PROSITE" id="PS00455">
    <property type="entry name" value="AMP_BINDING"/>
    <property type="match status" value="1"/>
</dbReference>
<gene>
    <name evidence="22" type="ORF">CDAUBV1_LOCUS5848</name>
</gene>
<organism evidence="22 23">
    <name type="scientific">Calicophoron daubneyi</name>
    <name type="common">Rumen fluke</name>
    <name type="synonym">Paramphistomum daubneyi</name>
    <dbReference type="NCBI Taxonomy" id="300641"/>
    <lineage>
        <taxon>Eukaryota</taxon>
        <taxon>Metazoa</taxon>
        <taxon>Spiralia</taxon>
        <taxon>Lophotrochozoa</taxon>
        <taxon>Platyhelminthes</taxon>
        <taxon>Trematoda</taxon>
        <taxon>Digenea</taxon>
        <taxon>Plagiorchiida</taxon>
        <taxon>Pronocephalata</taxon>
        <taxon>Paramphistomoidea</taxon>
        <taxon>Paramphistomidae</taxon>
        <taxon>Calicophoron</taxon>
    </lineage>
</organism>
<comment type="subcellular location">
    <subcellularLocation>
        <location evidence="1">Cell membrane</location>
        <topology evidence="1">Multi-pass membrane protein</topology>
    </subcellularLocation>
    <subcellularLocation>
        <location evidence="15">Peroxisome membrane</location>
    </subcellularLocation>
</comment>
<comment type="similarity">
    <text evidence="2">Belongs to the ATP-dependent AMP-binding enzyme family.</text>
</comment>
<keyword evidence="12" id="KW-0576">Peroxisome</keyword>
<dbReference type="InterPro" id="IPR020845">
    <property type="entry name" value="AMP-binding_CS"/>
</dbReference>